<feature type="compositionally biased region" description="Acidic residues" evidence="1">
    <location>
        <begin position="222"/>
        <end position="233"/>
    </location>
</feature>
<keyword evidence="3" id="KW-1185">Reference proteome</keyword>
<proteinExistence type="predicted"/>
<evidence type="ECO:0000313" key="2">
    <source>
        <dbReference type="EMBL" id="KAK3680085.1"/>
    </source>
</evidence>
<sequence length="431" mass="46568">MAAYDIQQHFKGLRVDTGSKKGRRRDPFATGFEDDGEEEAQRFRRRERNNNANTKAIPVEKPKAVSAVPSGPGKASILDQLRDSDDEWLGVSGKRTDRRPSPAPAQVASLRVTDGAGRRGSLDKGLQQSKPPRSAIAQAAGQLAYLDDSSDEELLSGGGKRGNRRPSPAPRKDSDGAEPGERSSTPRGSRAPLSEQSQGRVQPSQHTVASAFAGTKYLQDSESSDNEDDDEDAVASRKGSADSSTSPDTLDTLNPWESALTSPAKKHLEVKRVDKPKQQNGSGISWRAFSASRNEQRSAEIEALQAGLRQRGKSISFTTHAVTDDGKKVPIAAAVELLARKQSNTARGRAKGRGKSPPRRSEDSKPTEDELGGDEGAEQGQVYDPREYKTNPFTGQPVKRTLSDPDHKPAITKSFNSPNLPDIRIDDISSA</sequence>
<reference evidence="2" key="1">
    <citation type="submission" date="2023-07" db="EMBL/GenBank/DDBJ databases">
        <title>Black Yeasts Isolated from many extreme environments.</title>
        <authorList>
            <person name="Coleine C."/>
            <person name="Stajich J.E."/>
            <person name="Selbmann L."/>
        </authorList>
    </citation>
    <scope>NUCLEOTIDE SEQUENCE</scope>
    <source>
        <strain evidence="2">CCFEE 5485</strain>
    </source>
</reference>
<evidence type="ECO:0000313" key="3">
    <source>
        <dbReference type="Proteomes" id="UP001274830"/>
    </source>
</evidence>
<comment type="caution">
    <text evidence="2">The sequence shown here is derived from an EMBL/GenBank/DDBJ whole genome shotgun (WGS) entry which is preliminary data.</text>
</comment>
<feature type="compositionally biased region" description="Basic and acidic residues" evidence="1">
    <location>
        <begin position="266"/>
        <end position="277"/>
    </location>
</feature>
<feature type="compositionally biased region" description="Basic and acidic residues" evidence="1">
    <location>
        <begin position="170"/>
        <end position="181"/>
    </location>
</feature>
<feature type="compositionally biased region" description="Basic residues" evidence="1">
    <location>
        <begin position="348"/>
        <end position="358"/>
    </location>
</feature>
<dbReference type="AlphaFoldDB" id="A0AAE0WXA4"/>
<feature type="compositionally biased region" description="Polar residues" evidence="1">
    <location>
        <begin position="241"/>
        <end position="252"/>
    </location>
</feature>
<dbReference type="EMBL" id="JAUTXT010000001">
    <property type="protein sequence ID" value="KAK3680085.1"/>
    <property type="molecule type" value="Genomic_DNA"/>
</dbReference>
<feature type="region of interest" description="Disordered" evidence="1">
    <location>
        <begin position="339"/>
        <end position="431"/>
    </location>
</feature>
<name>A0AAE0WXA4_9PEZI</name>
<dbReference type="Proteomes" id="UP001274830">
    <property type="component" value="Unassembled WGS sequence"/>
</dbReference>
<protein>
    <submittedName>
        <fullName evidence="2">Uncharacterized protein</fullName>
    </submittedName>
</protein>
<gene>
    <name evidence="2" type="ORF">LTR78_000462</name>
</gene>
<evidence type="ECO:0000256" key="1">
    <source>
        <dbReference type="SAM" id="MobiDB-lite"/>
    </source>
</evidence>
<accession>A0AAE0WXA4</accession>
<feature type="compositionally biased region" description="Polar residues" evidence="1">
    <location>
        <begin position="194"/>
        <end position="208"/>
    </location>
</feature>
<feature type="compositionally biased region" description="Basic and acidic residues" evidence="1">
    <location>
        <begin position="359"/>
        <end position="368"/>
    </location>
</feature>
<feature type="region of interest" description="Disordered" evidence="1">
    <location>
        <begin position="15"/>
        <end position="298"/>
    </location>
</feature>
<organism evidence="2 3">
    <name type="scientific">Recurvomyces mirabilis</name>
    <dbReference type="NCBI Taxonomy" id="574656"/>
    <lineage>
        <taxon>Eukaryota</taxon>
        <taxon>Fungi</taxon>
        <taxon>Dikarya</taxon>
        <taxon>Ascomycota</taxon>
        <taxon>Pezizomycotina</taxon>
        <taxon>Dothideomycetes</taxon>
        <taxon>Dothideomycetidae</taxon>
        <taxon>Mycosphaerellales</taxon>
        <taxon>Teratosphaeriaceae</taxon>
        <taxon>Recurvomyces</taxon>
    </lineage>
</organism>